<reference evidence="2 3" key="1">
    <citation type="journal article" date="2008" name="Nature">
        <title>The Trichoplax genome and the nature of placozoans.</title>
        <authorList>
            <person name="Srivastava M."/>
            <person name="Begovic E."/>
            <person name="Chapman J."/>
            <person name="Putnam N.H."/>
            <person name="Hellsten U."/>
            <person name="Kawashima T."/>
            <person name="Kuo A."/>
            <person name="Mitros T."/>
            <person name="Salamov A."/>
            <person name="Carpenter M.L."/>
            <person name="Signorovitch A.Y."/>
            <person name="Moreno M.A."/>
            <person name="Kamm K."/>
            <person name="Grimwood J."/>
            <person name="Schmutz J."/>
            <person name="Shapiro H."/>
            <person name="Grigoriev I.V."/>
            <person name="Buss L.W."/>
            <person name="Schierwater B."/>
            <person name="Dellaporta S.L."/>
            <person name="Rokhsar D.S."/>
        </authorList>
    </citation>
    <scope>NUCLEOTIDE SEQUENCE [LARGE SCALE GENOMIC DNA]</scope>
    <source>
        <strain evidence="2 3">Grell-BS-1999</strain>
    </source>
</reference>
<dbReference type="AlphaFoldDB" id="B3RNY5"/>
<dbReference type="eggNOG" id="KOG1530">
    <property type="taxonomic scope" value="Eukaryota"/>
</dbReference>
<dbReference type="HOGENOM" id="CLU_089574_0_2_1"/>
<dbReference type="PANTHER" id="PTHR44086:SF10">
    <property type="entry name" value="THIOSULFATE SULFURTRANSFERASE_RHODANESE-LIKE DOMAIN-CONTAINING PROTEIN 3"/>
    <property type="match status" value="1"/>
</dbReference>
<dbReference type="InterPro" id="IPR001763">
    <property type="entry name" value="Rhodanese-like_dom"/>
</dbReference>
<dbReference type="CTD" id="6750591"/>
<gene>
    <name evidence="2" type="ORF">TRIADDRAFT_21505</name>
</gene>
<dbReference type="OrthoDB" id="566238at2759"/>
<organism evidence="2 3">
    <name type="scientific">Trichoplax adhaerens</name>
    <name type="common">Trichoplax reptans</name>
    <dbReference type="NCBI Taxonomy" id="10228"/>
    <lineage>
        <taxon>Eukaryota</taxon>
        <taxon>Metazoa</taxon>
        <taxon>Placozoa</taxon>
        <taxon>Uniplacotomia</taxon>
        <taxon>Trichoplacea</taxon>
        <taxon>Trichoplacidae</taxon>
        <taxon>Trichoplax</taxon>
    </lineage>
</organism>
<dbReference type="RefSeq" id="XP_002109929.1">
    <property type="nucleotide sequence ID" value="XM_002109893.1"/>
</dbReference>
<dbReference type="PhylomeDB" id="B3RNY5"/>
<dbReference type="Proteomes" id="UP000009022">
    <property type="component" value="Unassembled WGS sequence"/>
</dbReference>
<dbReference type="KEGG" id="tad:TRIADDRAFT_21505"/>
<keyword evidence="3" id="KW-1185">Reference proteome</keyword>
<dbReference type="SMART" id="SM00450">
    <property type="entry name" value="RHOD"/>
    <property type="match status" value="1"/>
</dbReference>
<dbReference type="PROSITE" id="PS50206">
    <property type="entry name" value="RHODANESE_3"/>
    <property type="match status" value="1"/>
</dbReference>
<proteinExistence type="predicted"/>
<feature type="domain" description="Rhodanese" evidence="1">
    <location>
        <begin position="22"/>
        <end position="103"/>
    </location>
</feature>
<dbReference type="SUPFAM" id="SSF52821">
    <property type="entry name" value="Rhodanese/Cell cycle control phosphatase"/>
    <property type="match status" value="1"/>
</dbReference>
<dbReference type="InterPro" id="IPR036873">
    <property type="entry name" value="Rhodanese-like_dom_sf"/>
</dbReference>
<evidence type="ECO:0000313" key="2">
    <source>
        <dbReference type="EMBL" id="EDV28095.1"/>
    </source>
</evidence>
<dbReference type="InParanoid" id="B3RNY5"/>
<dbReference type="Pfam" id="PF00581">
    <property type="entry name" value="Rhodanese"/>
    <property type="match status" value="1"/>
</dbReference>
<evidence type="ECO:0000313" key="3">
    <source>
        <dbReference type="Proteomes" id="UP000009022"/>
    </source>
</evidence>
<dbReference type="GeneID" id="6750591"/>
<name>B3RNY5_TRIAD</name>
<dbReference type="EMBL" id="DS985242">
    <property type="protein sequence ID" value="EDV28095.1"/>
    <property type="molecule type" value="Genomic_DNA"/>
</dbReference>
<dbReference type="STRING" id="10228.B3RNY5"/>
<evidence type="ECO:0000259" key="1">
    <source>
        <dbReference type="PROSITE" id="PS50206"/>
    </source>
</evidence>
<dbReference type="Gene3D" id="3.40.250.10">
    <property type="entry name" value="Rhodanese-like domain"/>
    <property type="match status" value="1"/>
</dbReference>
<feature type="non-terminal residue" evidence="2">
    <location>
        <position position="1"/>
    </location>
</feature>
<dbReference type="OMA" id="RNIILNC"/>
<sequence length="104" mass="12088">FSKYTELVSEEINAQELQRLLGIDEVKLFDVRTPKEIQEIGKIEGSMNIPIDQMKEAFQLDEKEFGEKYGATIPKKTDKNIVFYCGSGKRSRRAIDYVKEFGYR</sequence>
<dbReference type="PANTHER" id="PTHR44086">
    <property type="entry name" value="THIOSULFATE SULFURTRANSFERASE RDL2, MITOCHONDRIAL-RELATED"/>
    <property type="match status" value="1"/>
</dbReference>
<accession>B3RNY5</accession>
<protein>
    <recommendedName>
        <fullName evidence="1">Rhodanese domain-containing protein</fullName>
    </recommendedName>
</protein>